<protein>
    <submittedName>
        <fullName evidence="2">Uncharacterized protein</fullName>
    </submittedName>
</protein>
<evidence type="ECO:0000256" key="1">
    <source>
        <dbReference type="SAM" id="MobiDB-lite"/>
    </source>
</evidence>
<dbReference type="AlphaFoldDB" id="A0A699SHE2"/>
<proteinExistence type="predicted"/>
<accession>A0A699SHE2</accession>
<sequence>GVGAEGLGSGVRGFGGHGPMVGAEGRGCDGAASRGKVSGRRVGAKSSWEGARVAGWSGWGRSGATGQDRGSSGPRPHGEGRRVVVGPWGGRVGRGVAGRGSGANGLGAQGGGGSRANGVAAGGSGCGARGGGSGWEESGVGSGANGVAEAEGQV</sequence>
<comment type="caution">
    <text evidence="2">The sequence shown here is derived from an EMBL/GenBank/DDBJ whole genome shotgun (WGS) entry which is preliminary data.</text>
</comment>
<gene>
    <name evidence="2" type="ORF">Tci_868679</name>
</gene>
<feature type="compositionally biased region" description="Gly residues" evidence="1">
    <location>
        <begin position="87"/>
        <end position="144"/>
    </location>
</feature>
<feature type="compositionally biased region" description="Gly residues" evidence="1">
    <location>
        <begin position="1"/>
        <end position="19"/>
    </location>
</feature>
<reference evidence="2" key="1">
    <citation type="journal article" date="2019" name="Sci. Rep.">
        <title>Draft genome of Tanacetum cinerariifolium, the natural source of mosquito coil.</title>
        <authorList>
            <person name="Yamashiro T."/>
            <person name="Shiraishi A."/>
            <person name="Satake H."/>
            <person name="Nakayama K."/>
        </authorList>
    </citation>
    <scope>NUCLEOTIDE SEQUENCE</scope>
</reference>
<feature type="non-terminal residue" evidence="2">
    <location>
        <position position="1"/>
    </location>
</feature>
<feature type="region of interest" description="Disordered" evidence="1">
    <location>
        <begin position="1"/>
        <end position="154"/>
    </location>
</feature>
<name>A0A699SHE2_TANCI</name>
<evidence type="ECO:0000313" key="2">
    <source>
        <dbReference type="EMBL" id="GFC96709.1"/>
    </source>
</evidence>
<organism evidence="2">
    <name type="scientific">Tanacetum cinerariifolium</name>
    <name type="common">Dalmatian daisy</name>
    <name type="synonym">Chrysanthemum cinerariifolium</name>
    <dbReference type="NCBI Taxonomy" id="118510"/>
    <lineage>
        <taxon>Eukaryota</taxon>
        <taxon>Viridiplantae</taxon>
        <taxon>Streptophyta</taxon>
        <taxon>Embryophyta</taxon>
        <taxon>Tracheophyta</taxon>
        <taxon>Spermatophyta</taxon>
        <taxon>Magnoliopsida</taxon>
        <taxon>eudicotyledons</taxon>
        <taxon>Gunneridae</taxon>
        <taxon>Pentapetalae</taxon>
        <taxon>asterids</taxon>
        <taxon>campanulids</taxon>
        <taxon>Asterales</taxon>
        <taxon>Asteraceae</taxon>
        <taxon>Asteroideae</taxon>
        <taxon>Anthemideae</taxon>
        <taxon>Anthemidinae</taxon>
        <taxon>Tanacetum</taxon>
    </lineage>
</organism>
<dbReference type="EMBL" id="BKCJ011161841">
    <property type="protein sequence ID" value="GFC96709.1"/>
    <property type="molecule type" value="Genomic_DNA"/>
</dbReference>